<feature type="region of interest" description="Disordered" evidence="5">
    <location>
        <begin position="467"/>
        <end position="486"/>
    </location>
</feature>
<dbReference type="FunFam" id="3.30.465.10:FF:000001">
    <property type="entry name" value="D-2-hydroxyglutarate dehydrogenase, mitochondrial"/>
    <property type="match status" value="1"/>
</dbReference>
<protein>
    <submittedName>
        <fullName evidence="7">D2HGDH protein</fullName>
    </submittedName>
</protein>
<keyword evidence="4" id="KW-0274">FAD</keyword>
<dbReference type="Gene3D" id="3.30.70.2190">
    <property type="match status" value="1"/>
</dbReference>
<evidence type="ECO:0000313" key="7">
    <source>
        <dbReference type="EMBL" id="CAE7853608.1"/>
    </source>
</evidence>
<dbReference type="EMBL" id="CAJNJA010054563">
    <property type="protein sequence ID" value="CAE7853608.1"/>
    <property type="molecule type" value="Genomic_DNA"/>
</dbReference>
<organism evidence="7 8">
    <name type="scientific">Symbiodinium necroappetens</name>
    <dbReference type="NCBI Taxonomy" id="1628268"/>
    <lineage>
        <taxon>Eukaryota</taxon>
        <taxon>Sar</taxon>
        <taxon>Alveolata</taxon>
        <taxon>Dinophyceae</taxon>
        <taxon>Suessiales</taxon>
        <taxon>Symbiodiniaceae</taxon>
        <taxon>Symbiodinium</taxon>
    </lineage>
</organism>
<evidence type="ECO:0000313" key="8">
    <source>
        <dbReference type="Proteomes" id="UP000601435"/>
    </source>
</evidence>
<comment type="cofactor">
    <cofactor evidence="1">
        <name>FAD</name>
        <dbReference type="ChEBI" id="CHEBI:57692"/>
    </cofactor>
</comment>
<gene>
    <name evidence="7" type="primary">D2HGDH</name>
    <name evidence="7" type="ORF">SNEC2469_LOCUS26630</name>
</gene>
<reference evidence="7" key="1">
    <citation type="submission" date="2021-02" db="EMBL/GenBank/DDBJ databases">
        <authorList>
            <person name="Dougan E. K."/>
            <person name="Rhodes N."/>
            <person name="Thang M."/>
            <person name="Chan C."/>
        </authorList>
    </citation>
    <scope>NUCLEOTIDE SEQUENCE</scope>
</reference>
<dbReference type="SUPFAM" id="SSF55103">
    <property type="entry name" value="FAD-linked oxidases, C-terminal domain"/>
    <property type="match status" value="1"/>
</dbReference>
<dbReference type="FunFam" id="1.10.45.10:FF:000001">
    <property type="entry name" value="D-lactate dehydrogenase mitochondrial"/>
    <property type="match status" value="1"/>
</dbReference>
<dbReference type="InterPro" id="IPR016169">
    <property type="entry name" value="FAD-bd_PCMH_sub2"/>
</dbReference>
<dbReference type="PANTHER" id="PTHR43716:SF2">
    <property type="entry name" value="BLL6224 PROTEIN"/>
    <property type="match status" value="1"/>
</dbReference>
<accession>A0A813A3D1</accession>
<feature type="domain" description="FAD-binding PCMH-type" evidence="6">
    <location>
        <begin position="45"/>
        <end position="226"/>
    </location>
</feature>
<dbReference type="Gene3D" id="3.30.43.10">
    <property type="entry name" value="Uridine Diphospho-n-acetylenolpyruvylglucosamine Reductase, domain 2"/>
    <property type="match status" value="1"/>
</dbReference>
<dbReference type="SUPFAM" id="SSF56176">
    <property type="entry name" value="FAD-binding/transporter-associated domain-like"/>
    <property type="match status" value="1"/>
</dbReference>
<dbReference type="InterPro" id="IPR051264">
    <property type="entry name" value="FAD-oxidored/transferase_4"/>
</dbReference>
<evidence type="ECO:0000256" key="3">
    <source>
        <dbReference type="ARBA" id="ARBA00022630"/>
    </source>
</evidence>
<keyword evidence="8" id="KW-1185">Reference proteome</keyword>
<dbReference type="AlphaFoldDB" id="A0A813A3D1"/>
<evidence type="ECO:0000256" key="5">
    <source>
        <dbReference type="SAM" id="MobiDB-lite"/>
    </source>
</evidence>
<proteinExistence type="inferred from homology"/>
<dbReference type="InterPro" id="IPR016167">
    <property type="entry name" value="FAD-bd_PCMH_sub1"/>
</dbReference>
<dbReference type="PROSITE" id="PS51387">
    <property type="entry name" value="FAD_PCMH"/>
    <property type="match status" value="1"/>
</dbReference>
<dbReference type="InterPro" id="IPR016164">
    <property type="entry name" value="FAD-linked_Oxase-like_C"/>
</dbReference>
<dbReference type="Pfam" id="PF01565">
    <property type="entry name" value="FAD_binding_4"/>
    <property type="match status" value="1"/>
</dbReference>
<dbReference type="InterPro" id="IPR006094">
    <property type="entry name" value="Oxid_FAD_bind_N"/>
</dbReference>
<evidence type="ECO:0000256" key="4">
    <source>
        <dbReference type="ARBA" id="ARBA00022827"/>
    </source>
</evidence>
<dbReference type="InterPro" id="IPR016171">
    <property type="entry name" value="Vanillyl_alc_oxidase_C-sub2"/>
</dbReference>
<dbReference type="InterPro" id="IPR016166">
    <property type="entry name" value="FAD-bd_PCMH"/>
</dbReference>
<name>A0A813A3D1_9DINO</name>
<dbReference type="GO" id="GO:0071949">
    <property type="term" value="F:FAD binding"/>
    <property type="evidence" value="ECO:0007669"/>
    <property type="project" value="InterPro"/>
</dbReference>
<dbReference type="InterPro" id="IPR036318">
    <property type="entry name" value="FAD-bd_PCMH-like_sf"/>
</dbReference>
<dbReference type="Pfam" id="PF02913">
    <property type="entry name" value="FAD-oxidase_C"/>
    <property type="match status" value="1"/>
</dbReference>
<dbReference type="Gene3D" id="3.30.465.10">
    <property type="match status" value="1"/>
</dbReference>
<dbReference type="Gene3D" id="3.30.70.2740">
    <property type="match status" value="1"/>
</dbReference>
<evidence type="ECO:0000256" key="1">
    <source>
        <dbReference type="ARBA" id="ARBA00001974"/>
    </source>
</evidence>
<keyword evidence="3" id="KW-0285">Flavoprotein</keyword>
<dbReference type="OrthoDB" id="5332616at2759"/>
<evidence type="ECO:0000259" key="6">
    <source>
        <dbReference type="PROSITE" id="PS51387"/>
    </source>
</evidence>
<dbReference type="Proteomes" id="UP000601435">
    <property type="component" value="Unassembled WGS sequence"/>
</dbReference>
<dbReference type="Gene3D" id="1.10.45.10">
    <property type="entry name" value="Vanillyl-alcohol Oxidase, Chain A, domain 4"/>
    <property type="match status" value="1"/>
</dbReference>
<comment type="similarity">
    <text evidence="2">Belongs to the FAD-binding oxidoreductase/transferase type 4 family.</text>
</comment>
<evidence type="ECO:0000256" key="2">
    <source>
        <dbReference type="ARBA" id="ARBA00008000"/>
    </source>
</evidence>
<dbReference type="InterPro" id="IPR004113">
    <property type="entry name" value="FAD-bd_oxidored_4_C"/>
</dbReference>
<dbReference type="GO" id="GO:0003824">
    <property type="term" value="F:catalytic activity"/>
    <property type="evidence" value="ECO:0007669"/>
    <property type="project" value="InterPro"/>
</dbReference>
<comment type="caution">
    <text evidence="7">The sequence shown here is derived from an EMBL/GenBank/DDBJ whole genome shotgun (WGS) entry which is preliminary data.</text>
</comment>
<dbReference type="PANTHER" id="PTHR43716">
    <property type="entry name" value="D-2-HYDROXYGLUTARATE DEHYDROGENASE, MITOCHONDRIAL"/>
    <property type="match status" value="1"/>
</dbReference>
<dbReference type="GO" id="GO:0022904">
    <property type="term" value="P:respiratory electron transport chain"/>
    <property type="evidence" value="ECO:0007669"/>
    <property type="project" value="TreeGrafter"/>
</dbReference>
<sequence length="486" mass="52477">MPEGLSVSERYSRLREALAAVVGPRHLLADAADLAPHLVEERGRYRGRSPFLVRPGSTEETAEVVRLCAEARVPIVPQGGNTGLCAGAIPFEAGDEIVVSLGRLKRIRDLDAENFTITVEAGCILAELQQAAAEADRLFPLSLGAQGSCQIGGNLSTNAGGVQVLRYGNMRDLTLGLEVVLPDGQIWDGLRGLRKDNTGYDLKQLFLGAEGTLGIVTAAVLKLFARPREIVTAFVAVPSPQAAVALLGRARSATGETVTSFELIPRLGLEMALRRIDGCSDPLSAPSPWYLLIELYGGGDEGSLAEALESLLERAFEESLITDAAIAQNAQQAADFWRLREGLVEAQKHEGGSIKHDVSVPVSRVPAFIAEATAEVERRIPGVRPVPFGHVGDGNIHFNLSQPEGSEREVFLARWEEINEAVHDIVARLGGSFSAEHGLGRMKVAEAERLKPPIEIEMMRRIKQTFDPHNLMNPGKVVRPDRPEGV</sequence>